<comment type="caution">
    <text evidence="2">The sequence shown here is derived from an EMBL/GenBank/DDBJ whole genome shotgun (WGS) entry which is preliminary data.</text>
</comment>
<dbReference type="Proteomes" id="UP000774000">
    <property type="component" value="Unassembled WGS sequence"/>
</dbReference>
<proteinExistence type="predicted"/>
<feature type="transmembrane region" description="Helical" evidence="1">
    <location>
        <begin position="28"/>
        <end position="50"/>
    </location>
</feature>
<keyword evidence="1" id="KW-1133">Transmembrane helix</keyword>
<dbReference type="AlphaFoldDB" id="A0A939BQY8"/>
<name>A0A939BQY8_9FIRM</name>
<evidence type="ECO:0000256" key="1">
    <source>
        <dbReference type="SAM" id="Phobius"/>
    </source>
</evidence>
<organism evidence="2 3">
    <name type="scientific">Halanaerobacter jeridensis</name>
    <dbReference type="NCBI Taxonomy" id="706427"/>
    <lineage>
        <taxon>Bacteria</taxon>
        <taxon>Bacillati</taxon>
        <taxon>Bacillota</taxon>
        <taxon>Clostridia</taxon>
        <taxon>Halanaerobiales</taxon>
        <taxon>Halobacteroidaceae</taxon>
        <taxon>Halanaerobacter</taxon>
    </lineage>
</organism>
<keyword evidence="3" id="KW-1185">Reference proteome</keyword>
<keyword evidence="1" id="KW-0472">Membrane</keyword>
<feature type="transmembrane region" description="Helical" evidence="1">
    <location>
        <begin position="95"/>
        <end position="114"/>
    </location>
</feature>
<keyword evidence="1" id="KW-0812">Transmembrane</keyword>
<gene>
    <name evidence="2" type="ORF">JOC47_001690</name>
</gene>
<reference evidence="2" key="1">
    <citation type="submission" date="2021-01" db="EMBL/GenBank/DDBJ databases">
        <title>Genomic Encyclopedia of Type Strains, Phase IV (KMG-IV): sequencing the most valuable type-strain genomes for metagenomic binning, comparative biology and taxonomic classification.</title>
        <authorList>
            <person name="Goeker M."/>
        </authorList>
    </citation>
    <scope>NUCLEOTIDE SEQUENCE</scope>
    <source>
        <strain evidence="2">DSM 23230</strain>
    </source>
</reference>
<evidence type="ECO:0000313" key="2">
    <source>
        <dbReference type="EMBL" id="MBM7556839.1"/>
    </source>
</evidence>
<accession>A0A939BQY8</accession>
<dbReference type="EMBL" id="JAFBDQ010000007">
    <property type="protein sequence ID" value="MBM7556839.1"/>
    <property type="molecule type" value="Genomic_DNA"/>
</dbReference>
<protein>
    <submittedName>
        <fullName evidence="2">Uncharacterized protein</fullName>
    </submittedName>
</protein>
<sequence length="165" mass="18850">MKLILFFSSYAPLFLIFSIKNSFDSNAINLILIVVSIFSIIVLWVFIYSYTKIESDYINIEEVNPRDGEATSYIVTYIIPFLSMDLTTFEDKSSLLILFLVLGIIYINSNMIYINPLLNLAGYHIFETKDKSGNTLILISRSKFISAGNRIKAIKISSNVYLEED</sequence>
<evidence type="ECO:0000313" key="3">
    <source>
        <dbReference type="Proteomes" id="UP000774000"/>
    </source>
</evidence>